<dbReference type="PANTHER" id="PTHR34512:SF30">
    <property type="entry name" value="OUTER MEMBRANE PROTEIN ASSEMBLY FACTOR BAMB"/>
    <property type="match status" value="1"/>
</dbReference>
<feature type="compositionally biased region" description="Basic and acidic residues" evidence="1">
    <location>
        <begin position="43"/>
        <end position="54"/>
    </location>
</feature>
<feature type="domain" description="Pyrrolo-quinoline quinone repeat" evidence="3">
    <location>
        <begin position="144"/>
        <end position="413"/>
    </location>
</feature>
<dbReference type="InterPro" id="IPR011047">
    <property type="entry name" value="Quinoprotein_ADH-like_sf"/>
</dbReference>
<evidence type="ECO:0000256" key="1">
    <source>
        <dbReference type="SAM" id="MobiDB-lite"/>
    </source>
</evidence>
<dbReference type="PROSITE" id="PS51257">
    <property type="entry name" value="PROKAR_LIPOPROTEIN"/>
    <property type="match status" value="1"/>
</dbReference>
<dbReference type="Pfam" id="PF13360">
    <property type="entry name" value="PQQ_2"/>
    <property type="match status" value="1"/>
</dbReference>
<feature type="signal peptide" evidence="2">
    <location>
        <begin position="1"/>
        <end position="25"/>
    </location>
</feature>
<dbReference type="PANTHER" id="PTHR34512">
    <property type="entry name" value="CELL SURFACE PROTEIN"/>
    <property type="match status" value="1"/>
</dbReference>
<evidence type="ECO:0000313" key="4">
    <source>
        <dbReference type="EMBL" id="QDU45734.1"/>
    </source>
</evidence>
<accession>A0A517ZTE8</accession>
<dbReference type="EMBL" id="CP036276">
    <property type="protein sequence ID" value="QDU45734.1"/>
    <property type="molecule type" value="Genomic_DNA"/>
</dbReference>
<dbReference type="Gene3D" id="2.130.10.10">
    <property type="entry name" value="YVTN repeat-like/Quinoprotein amine dehydrogenase"/>
    <property type="match status" value="1"/>
</dbReference>
<evidence type="ECO:0000256" key="2">
    <source>
        <dbReference type="SAM" id="SignalP"/>
    </source>
</evidence>
<evidence type="ECO:0000259" key="3">
    <source>
        <dbReference type="Pfam" id="PF13360"/>
    </source>
</evidence>
<organism evidence="4 5">
    <name type="scientific">Symmachiella dynata</name>
    <dbReference type="NCBI Taxonomy" id="2527995"/>
    <lineage>
        <taxon>Bacteria</taxon>
        <taxon>Pseudomonadati</taxon>
        <taxon>Planctomycetota</taxon>
        <taxon>Planctomycetia</taxon>
        <taxon>Planctomycetales</taxon>
        <taxon>Planctomycetaceae</taxon>
        <taxon>Symmachiella</taxon>
    </lineage>
</organism>
<name>A0A517ZTE8_9PLAN</name>
<feature type="region of interest" description="Disordered" evidence="1">
    <location>
        <begin position="43"/>
        <end position="82"/>
    </location>
</feature>
<dbReference type="KEGG" id="sdyn:Mal52_42300"/>
<protein>
    <submittedName>
        <fullName evidence="4">Outer membrane biogenesis protein BamB</fullName>
    </submittedName>
</protein>
<keyword evidence="2" id="KW-0732">Signal</keyword>
<dbReference type="AlphaFoldDB" id="A0A517ZTE8"/>
<dbReference type="SUPFAM" id="SSF50998">
    <property type="entry name" value="Quinoprotein alcohol dehydrogenase-like"/>
    <property type="match status" value="1"/>
</dbReference>
<reference evidence="4 5" key="1">
    <citation type="submission" date="2019-02" db="EMBL/GenBank/DDBJ databases">
        <title>Deep-cultivation of Planctomycetes and their phenomic and genomic characterization uncovers novel biology.</title>
        <authorList>
            <person name="Wiegand S."/>
            <person name="Jogler M."/>
            <person name="Boedeker C."/>
            <person name="Pinto D."/>
            <person name="Vollmers J."/>
            <person name="Rivas-Marin E."/>
            <person name="Kohn T."/>
            <person name="Peeters S.H."/>
            <person name="Heuer A."/>
            <person name="Rast P."/>
            <person name="Oberbeckmann S."/>
            <person name="Bunk B."/>
            <person name="Jeske O."/>
            <person name="Meyerdierks A."/>
            <person name="Storesund J.E."/>
            <person name="Kallscheuer N."/>
            <person name="Luecker S."/>
            <person name="Lage O.M."/>
            <person name="Pohl T."/>
            <person name="Merkel B.J."/>
            <person name="Hornburger P."/>
            <person name="Mueller R.-W."/>
            <person name="Bruemmer F."/>
            <person name="Labrenz M."/>
            <person name="Spormann A.M."/>
            <person name="Op den Camp H."/>
            <person name="Overmann J."/>
            <person name="Amann R."/>
            <person name="Jetten M.S.M."/>
            <person name="Mascher T."/>
            <person name="Medema M.H."/>
            <person name="Devos D.P."/>
            <person name="Kaster A.-K."/>
            <person name="Ovreas L."/>
            <person name="Rohde M."/>
            <person name="Galperin M.Y."/>
            <person name="Jogler C."/>
        </authorList>
    </citation>
    <scope>NUCLEOTIDE SEQUENCE [LARGE SCALE GENOMIC DNA]</scope>
    <source>
        <strain evidence="4 5">Mal52</strain>
    </source>
</reference>
<proteinExistence type="predicted"/>
<dbReference type="InterPro" id="IPR002372">
    <property type="entry name" value="PQQ_rpt_dom"/>
</dbReference>
<keyword evidence="5" id="KW-1185">Reference proteome</keyword>
<sequence precursor="true">MTAKTYRNSLTVALLGLFLATSLLGCGGDDGDTEVATVEKTAADKAAKAKTDTKKPKKRESIVLGPREPYVAGSSPETERSGEDWPQFLGLHSDSISQETGLLDEWPADGPPVLWKMRVGSGYAAPSIMGNHLVLFHRQGNEDVIECYTADEKKWLWRETFPTDFRDPYGYSNGPRCTPLVTQDRVFTFGSNGRLSCLKLEDGEVLWTRDTNEDFDIPQAFFGVGSTPILEGNLLIVMVGGQPNAGVVAFDAITGDIVWENVGTDAWDMKGKPGADDPKLASYSSLVVREIQGKRHLLALMRPGLVSLDPQTGKINFAYYFRSRIHDSVNAAMPIVVDDQIFLSAAYGVGSVLLQVGADGQSVEEVWKNKDSMRAHWTTPVYHDGYLYGFSGRHEVPSSMRCIDWATGEVKWMTDEEEGAELVNPRDGASSIEPKWYGRGSAIMAQGNLIVLGERGALALVPVDPEKFSQTSRVKYPEMKYPSWTGPVLSRKRLYIRCEDKAHGGEYYLLCVDLTGSAGT</sequence>
<dbReference type="RefSeq" id="WP_145378284.1">
    <property type="nucleotide sequence ID" value="NZ_CP036276.1"/>
</dbReference>
<dbReference type="Proteomes" id="UP000319383">
    <property type="component" value="Chromosome"/>
</dbReference>
<feature type="chain" id="PRO_5022222004" evidence="2">
    <location>
        <begin position="26"/>
        <end position="520"/>
    </location>
</feature>
<dbReference type="InterPro" id="IPR015943">
    <property type="entry name" value="WD40/YVTN_repeat-like_dom_sf"/>
</dbReference>
<gene>
    <name evidence="4" type="ORF">Mal52_42300</name>
</gene>
<evidence type="ECO:0000313" key="5">
    <source>
        <dbReference type="Proteomes" id="UP000319383"/>
    </source>
</evidence>